<dbReference type="AlphaFoldDB" id="D7M1V8"/>
<gene>
    <name evidence="1" type="ORF">ARALYDRAFT_911757</name>
</gene>
<organism evidence="2">
    <name type="scientific">Arabidopsis lyrata subsp. lyrata</name>
    <name type="common">Lyre-leaved rock-cress</name>
    <dbReference type="NCBI Taxonomy" id="81972"/>
    <lineage>
        <taxon>Eukaryota</taxon>
        <taxon>Viridiplantae</taxon>
        <taxon>Streptophyta</taxon>
        <taxon>Embryophyta</taxon>
        <taxon>Tracheophyta</taxon>
        <taxon>Spermatophyta</taxon>
        <taxon>Magnoliopsida</taxon>
        <taxon>eudicotyledons</taxon>
        <taxon>Gunneridae</taxon>
        <taxon>Pentapetalae</taxon>
        <taxon>rosids</taxon>
        <taxon>malvids</taxon>
        <taxon>Brassicales</taxon>
        <taxon>Brassicaceae</taxon>
        <taxon>Camelineae</taxon>
        <taxon>Arabidopsis</taxon>
    </lineage>
</organism>
<keyword evidence="2" id="KW-1185">Reference proteome</keyword>
<name>D7M1V8_ARALL</name>
<dbReference type="Gramene" id="scaffold_603814.1">
    <property type="protein sequence ID" value="scaffold_603814.1"/>
    <property type="gene ID" value="scaffold_603814.1"/>
</dbReference>
<proteinExistence type="predicted"/>
<dbReference type="Proteomes" id="UP000008694">
    <property type="component" value="Unassembled WGS sequence"/>
</dbReference>
<accession>D7M1V8</accession>
<sequence>MSLQETTFTRRKPVTHLSFSNDTVSHISFSASLDLWGPPWGEKLSTADGAFMSLPTVAKPLAVNPTWPCTATFMAKIRNLLRF</sequence>
<dbReference type="EMBL" id="GL348718">
    <property type="protein sequence ID" value="EFH48979.1"/>
    <property type="molecule type" value="Genomic_DNA"/>
</dbReference>
<reference evidence="2" key="1">
    <citation type="journal article" date="2011" name="Nat. Genet.">
        <title>The Arabidopsis lyrata genome sequence and the basis of rapid genome size change.</title>
        <authorList>
            <person name="Hu T.T."/>
            <person name="Pattyn P."/>
            <person name="Bakker E.G."/>
            <person name="Cao J."/>
            <person name="Cheng J.-F."/>
            <person name="Clark R.M."/>
            <person name="Fahlgren N."/>
            <person name="Fawcett J.A."/>
            <person name="Grimwood J."/>
            <person name="Gundlach H."/>
            <person name="Haberer G."/>
            <person name="Hollister J.D."/>
            <person name="Ossowski S."/>
            <person name="Ottilar R.P."/>
            <person name="Salamov A.A."/>
            <person name="Schneeberger K."/>
            <person name="Spannagl M."/>
            <person name="Wang X."/>
            <person name="Yang L."/>
            <person name="Nasrallah M.E."/>
            <person name="Bergelson J."/>
            <person name="Carrington J.C."/>
            <person name="Gaut B.S."/>
            <person name="Schmutz J."/>
            <person name="Mayer K.F.X."/>
            <person name="Van de Peer Y."/>
            <person name="Grigoriev I.V."/>
            <person name="Nordborg M."/>
            <person name="Weigel D."/>
            <person name="Guo Y.-L."/>
        </authorList>
    </citation>
    <scope>NUCLEOTIDE SEQUENCE [LARGE SCALE GENOMIC DNA]</scope>
    <source>
        <strain evidence="2">cv. MN47</strain>
    </source>
</reference>
<protein>
    <submittedName>
        <fullName evidence="1">Predicted protein</fullName>
    </submittedName>
</protein>
<dbReference type="HOGENOM" id="CLU_2545726_0_0_1"/>
<evidence type="ECO:0000313" key="1">
    <source>
        <dbReference type="EMBL" id="EFH48979.1"/>
    </source>
</evidence>
<evidence type="ECO:0000313" key="2">
    <source>
        <dbReference type="Proteomes" id="UP000008694"/>
    </source>
</evidence>